<evidence type="ECO:0000256" key="5">
    <source>
        <dbReference type="ARBA" id="ARBA00022989"/>
    </source>
</evidence>
<dbReference type="GO" id="GO:0000139">
    <property type="term" value="C:Golgi membrane"/>
    <property type="evidence" value="ECO:0007669"/>
    <property type="project" value="UniProtKB-SubCell"/>
</dbReference>
<reference evidence="10" key="2">
    <citation type="submission" date="2023-04" db="EMBL/GenBank/DDBJ databases">
        <authorList>
            <person name="Bu L."/>
            <person name="Lu L."/>
            <person name="Laidemitt M.R."/>
            <person name="Zhang S.M."/>
            <person name="Mutuku M."/>
            <person name="Mkoji G."/>
            <person name="Steinauer M."/>
            <person name="Loker E.S."/>
        </authorList>
    </citation>
    <scope>NUCLEOTIDE SEQUENCE</scope>
    <source>
        <strain evidence="10">KasaAsao</strain>
        <tissue evidence="10">Whole Snail</tissue>
    </source>
</reference>
<keyword evidence="7 9" id="KW-0472">Membrane</keyword>
<accession>A0AAD8C4N4</accession>
<keyword evidence="5 9" id="KW-1133">Transmembrane helix</keyword>
<proteinExistence type="predicted"/>
<evidence type="ECO:0000256" key="4">
    <source>
        <dbReference type="ARBA" id="ARBA00022968"/>
    </source>
</evidence>
<dbReference type="PANTHER" id="PTHR12129">
    <property type="entry name" value="HEPARAN SULFATE 2-O-SULFOTRANSFERASE"/>
    <property type="match status" value="1"/>
</dbReference>
<evidence type="ECO:0000313" key="10">
    <source>
        <dbReference type="EMBL" id="KAK0065812.1"/>
    </source>
</evidence>
<keyword evidence="8" id="KW-0325">Glycoprotein</keyword>
<dbReference type="EMBL" id="JASAOG010000012">
    <property type="protein sequence ID" value="KAK0065812.1"/>
    <property type="molecule type" value="Genomic_DNA"/>
</dbReference>
<evidence type="ECO:0000313" key="11">
    <source>
        <dbReference type="Proteomes" id="UP001233172"/>
    </source>
</evidence>
<keyword evidence="11" id="KW-1185">Reference proteome</keyword>
<keyword evidence="4" id="KW-0735">Signal-anchor</keyword>
<evidence type="ECO:0000256" key="3">
    <source>
        <dbReference type="ARBA" id="ARBA00022692"/>
    </source>
</evidence>
<evidence type="ECO:0000256" key="6">
    <source>
        <dbReference type="ARBA" id="ARBA00023034"/>
    </source>
</evidence>
<dbReference type="PANTHER" id="PTHR12129:SF17">
    <property type="entry name" value="HEPARAN SULFATE 2-O-SULFOTRANSFERASE 1"/>
    <property type="match status" value="1"/>
</dbReference>
<dbReference type="GO" id="GO:0004394">
    <property type="term" value="F:heparan sulfate 2-sulfotransferase activity"/>
    <property type="evidence" value="ECO:0007669"/>
    <property type="project" value="TreeGrafter"/>
</dbReference>
<protein>
    <submittedName>
        <fullName evidence="10">Heparan sulfate 2-O-sulfotransferase 1</fullName>
    </submittedName>
</protein>
<comment type="caution">
    <text evidence="10">The sequence shown here is derived from an EMBL/GenBank/DDBJ whole genome shotgun (WGS) entry which is preliminary data.</text>
</comment>
<name>A0AAD8C4N4_BIOPF</name>
<dbReference type="Gene3D" id="3.40.50.300">
    <property type="entry name" value="P-loop containing nucleotide triphosphate hydrolases"/>
    <property type="match status" value="1"/>
</dbReference>
<dbReference type="InterPro" id="IPR007734">
    <property type="entry name" value="Heparan_SO4_2-O-STrfase"/>
</dbReference>
<dbReference type="Proteomes" id="UP001233172">
    <property type="component" value="Unassembled WGS sequence"/>
</dbReference>
<sequence length="135" mass="15421">MVLQRLTGTFFGLHLRLWTFILLLILCVLTIYRYLDGLHNQIVVLGITQLKLERAVLKLQGDRGNVSSKWNTYFDDSSLKEDEIVLIYNRVPKTGSTSFAGIAYDLCTINKFHVIHVNISKNQRVLGLSDQVSPR</sequence>
<evidence type="ECO:0000256" key="1">
    <source>
        <dbReference type="ARBA" id="ARBA00004323"/>
    </source>
</evidence>
<keyword evidence="2" id="KW-0808">Transferase</keyword>
<dbReference type="AlphaFoldDB" id="A0AAD8C4N4"/>
<feature type="transmembrane region" description="Helical" evidence="9">
    <location>
        <begin position="15"/>
        <end position="35"/>
    </location>
</feature>
<comment type="subcellular location">
    <subcellularLocation>
        <location evidence="1">Golgi apparatus membrane</location>
        <topology evidence="1">Single-pass type II membrane protein</topology>
    </subcellularLocation>
</comment>
<keyword evidence="3 9" id="KW-0812">Transmembrane</keyword>
<reference evidence="10" key="1">
    <citation type="journal article" date="2023" name="PLoS Negl. Trop. Dis.">
        <title>A genome sequence for Biomphalaria pfeifferi, the major vector snail for the human-infecting parasite Schistosoma mansoni.</title>
        <authorList>
            <person name="Bu L."/>
            <person name="Lu L."/>
            <person name="Laidemitt M.R."/>
            <person name="Zhang S.M."/>
            <person name="Mutuku M."/>
            <person name="Mkoji G."/>
            <person name="Steinauer M."/>
            <person name="Loker E.S."/>
        </authorList>
    </citation>
    <scope>NUCLEOTIDE SEQUENCE</scope>
    <source>
        <strain evidence="10">KasaAsao</strain>
    </source>
</reference>
<evidence type="ECO:0000256" key="7">
    <source>
        <dbReference type="ARBA" id="ARBA00023136"/>
    </source>
</evidence>
<dbReference type="InterPro" id="IPR027417">
    <property type="entry name" value="P-loop_NTPase"/>
</dbReference>
<evidence type="ECO:0000256" key="2">
    <source>
        <dbReference type="ARBA" id="ARBA00022679"/>
    </source>
</evidence>
<keyword evidence="6" id="KW-0333">Golgi apparatus</keyword>
<evidence type="ECO:0000256" key="9">
    <source>
        <dbReference type="SAM" id="Phobius"/>
    </source>
</evidence>
<evidence type="ECO:0000256" key="8">
    <source>
        <dbReference type="ARBA" id="ARBA00023180"/>
    </source>
</evidence>
<organism evidence="10 11">
    <name type="scientific">Biomphalaria pfeifferi</name>
    <name type="common">Bloodfluke planorb</name>
    <name type="synonym">Freshwater snail</name>
    <dbReference type="NCBI Taxonomy" id="112525"/>
    <lineage>
        <taxon>Eukaryota</taxon>
        <taxon>Metazoa</taxon>
        <taxon>Spiralia</taxon>
        <taxon>Lophotrochozoa</taxon>
        <taxon>Mollusca</taxon>
        <taxon>Gastropoda</taxon>
        <taxon>Heterobranchia</taxon>
        <taxon>Euthyneura</taxon>
        <taxon>Panpulmonata</taxon>
        <taxon>Hygrophila</taxon>
        <taxon>Lymnaeoidea</taxon>
        <taxon>Planorbidae</taxon>
        <taxon>Biomphalaria</taxon>
    </lineage>
</organism>
<gene>
    <name evidence="10" type="ORF">Bpfe_004609</name>
</gene>